<protein>
    <recommendedName>
        <fullName evidence="3">Heterokaryon incompatibility domain-containing protein</fullName>
    </recommendedName>
</protein>
<evidence type="ECO:0000313" key="4">
    <source>
        <dbReference type="EMBL" id="RSL54262.1"/>
    </source>
</evidence>
<evidence type="ECO:0000256" key="2">
    <source>
        <dbReference type="SAM" id="Phobius"/>
    </source>
</evidence>
<keyword evidence="2" id="KW-0472">Membrane</keyword>
<sequence length="1444" mass="162343">MAEHKAIRSAEVQAPQQHNVTHTSVGHDSYETINNAQSGMQEKSGQWSLNINETPMRSTTTFFVPPQQKRDRQWWHRIGRPGMIVLIVGTAAILFCVAILIFLWEGARRARSGRPRTEFWDTIVFDNWTTQLVTICSAGIRVSMGFQIGLAAAAMAAVILETAGSRFCDTAMLSIQRASSSSAGPLDLLPTAWRHCLAGRTTGLLYFSILAFMVAIALVSTLTSTILLFDLEQGHISAPIATHLTAVGFDNSSMYPYSSIAYWKSRPLAHWRFAETRPVEMETELRTENAVDTGDVYRAMLPFDKETDRTTLEYYQGPAVVINQRTACFAPTFSNATVQWESGEGIAIAGLHLNATATVENQTDFLGSEMSMPMPMHCRMHNDWNSTSSDNLPISLCSRLEAYDVPVRNGSKNPLSGWSYGFRYIPLINSGQVLNGLISRYIDGIVPPKVPKELNELKFRRNGPWTTAYASDGTEVFNATICYVSQNLPHRHNVTMTGRAVSSEPNFLTEVSSLTVRKNDTGVLRQLGVGISPDNTTGRGILDLRVHSEPDLWIDPDEEESLQSAYLLLWVTLVEYSVMGGWSLDGGLIKNDITTIVTWATHPEHAAVFQKILLQTGDPAQAVQALIFRIYQMLYYDWLPIFDPTHQVTTISTQEVLIPQKWTGFAVIMAIISAHFAVTSLTMVLFAQRTESSLLGNAWQAVSQMVSPETQDIIRAAGGEGMKDKEVEDPSDLDAILRDRRLSDLEVYVWQPTRSSIKYRHRLGAWRVAERKKTRPDAEFWGPRSELYYQDEEPDIGTSGTLPIKPDGIWQSLPSYSHEGYDFPCDPPDASIVTLEHEETEEEALCEQCSKIPVGKLLLSEQTYKLYDKASHLDVESCRLCRIIFRNINKSVSSKDDEISLSVKPEDGILSPRLVIRTGSRQSEQASLAILHRMGSKEYFCLLQKWLDESSAGGREVSPYYMPSRFIEINLSEGQFKLRLLKTAEEFLYSSQRYIALSHRWGGIDTFCTTADNFHERLIDIPYAELPKTFQHAIITTWNLGVGYLWIDSLCIIQRDESDWRRESARMENVFAYAHCTLAATSAENCNQGFLDRSPGSAIKLGDSDPTLGVPVYIKETENAFDKDVAQGPLNKRAWVFQERVLSRRTIHFTAEQTYLEFSSNIWYEAMGPEHSQVPEVESEGPPQKLHLRLFEEEFSQQEDSLYETCFSKYSTLDITDCRDRPAGILGLESRLAESYKTASLYGILLSSFYNSLFWHRSGGKRMKKINFPDENVPSWSWMAYEGAIDYGFLPDAFSGSIQFDWAKEQDEDIKLTNAGQLAPIRESGFLLIAPLYRVSGTYIVEPDGSSNCKIIAGGKFIGWLRYDGEDQIDGASIRCVRVGRVSAAKEDNAVGDGLSRSNFTPVMLVKPTYRDGRHVYKTYQRLGVGIIRDESLECDEQGLVWVT</sequence>
<keyword evidence="5" id="KW-1185">Reference proteome</keyword>
<evidence type="ECO:0000313" key="5">
    <source>
        <dbReference type="Proteomes" id="UP000288168"/>
    </source>
</evidence>
<feature type="region of interest" description="Disordered" evidence="1">
    <location>
        <begin position="1"/>
        <end position="26"/>
    </location>
</feature>
<feature type="transmembrane region" description="Helical" evidence="2">
    <location>
        <begin position="83"/>
        <end position="104"/>
    </location>
</feature>
<organism evidence="4 5">
    <name type="scientific">Fusarium duplospermum</name>
    <dbReference type="NCBI Taxonomy" id="1325734"/>
    <lineage>
        <taxon>Eukaryota</taxon>
        <taxon>Fungi</taxon>
        <taxon>Dikarya</taxon>
        <taxon>Ascomycota</taxon>
        <taxon>Pezizomycotina</taxon>
        <taxon>Sordariomycetes</taxon>
        <taxon>Hypocreomycetidae</taxon>
        <taxon>Hypocreales</taxon>
        <taxon>Nectriaceae</taxon>
        <taxon>Fusarium</taxon>
        <taxon>Fusarium solani species complex</taxon>
    </lineage>
</organism>
<accession>A0A428PMJ3</accession>
<dbReference type="InterPro" id="IPR010730">
    <property type="entry name" value="HET"/>
</dbReference>
<proteinExistence type="predicted"/>
<dbReference type="Proteomes" id="UP000288168">
    <property type="component" value="Unassembled WGS sequence"/>
</dbReference>
<dbReference type="PANTHER" id="PTHR33112">
    <property type="entry name" value="DOMAIN PROTEIN, PUTATIVE-RELATED"/>
    <property type="match status" value="1"/>
</dbReference>
<gene>
    <name evidence="4" type="ORF">CEP54_009981</name>
</gene>
<feature type="domain" description="Heterokaryon incompatibility" evidence="3">
    <location>
        <begin position="994"/>
        <end position="1139"/>
    </location>
</feature>
<dbReference type="OrthoDB" id="5125733at2759"/>
<comment type="caution">
    <text evidence="4">The sequence shown here is derived from an EMBL/GenBank/DDBJ whole genome shotgun (WGS) entry which is preliminary data.</text>
</comment>
<name>A0A428PMJ3_9HYPO</name>
<dbReference type="PANTHER" id="PTHR33112:SF10">
    <property type="entry name" value="TOL"/>
    <property type="match status" value="1"/>
</dbReference>
<dbReference type="Pfam" id="PF06985">
    <property type="entry name" value="HET"/>
    <property type="match status" value="1"/>
</dbReference>
<feature type="transmembrane region" description="Helical" evidence="2">
    <location>
        <begin position="204"/>
        <end position="229"/>
    </location>
</feature>
<keyword evidence="2" id="KW-0812">Transmembrane</keyword>
<keyword evidence="2" id="KW-1133">Transmembrane helix</keyword>
<evidence type="ECO:0000256" key="1">
    <source>
        <dbReference type="SAM" id="MobiDB-lite"/>
    </source>
</evidence>
<dbReference type="EMBL" id="NKCI01000113">
    <property type="protein sequence ID" value="RSL54262.1"/>
    <property type="molecule type" value="Genomic_DNA"/>
</dbReference>
<feature type="compositionally biased region" description="Polar residues" evidence="1">
    <location>
        <begin position="14"/>
        <end position="26"/>
    </location>
</feature>
<reference evidence="4 5" key="1">
    <citation type="submission" date="2017-06" db="EMBL/GenBank/DDBJ databases">
        <title>Comparative genomic analysis of Ambrosia Fusariam Clade fungi.</title>
        <authorList>
            <person name="Stajich J.E."/>
            <person name="Carrillo J."/>
            <person name="Kijimoto T."/>
            <person name="Eskalen A."/>
            <person name="O'Donnell K."/>
            <person name="Kasson M."/>
        </authorList>
    </citation>
    <scope>NUCLEOTIDE SEQUENCE [LARGE SCALE GENOMIC DNA]</scope>
    <source>
        <strain evidence="4 5">NRRL62584</strain>
    </source>
</reference>
<evidence type="ECO:0000259" key="3">
    <source>
        <dbReference type="Pfam" id="PF06985"/>
    </source>
</evidence>